<protein>
    <submittedName>
        <fullName evidence="1">Uncharacterized protein</fullName>
    </submittedName>
</protein>
<sequence>MREHYIGLILIGQLHLRATGHSPRQKGQLRTQREPERSCVLSATDFQGKGQFSRIQGILEVDCSPDWASVAAKYDEETKQYFLDYASIELTPGGLKYEVVEDYVMGDSGGCDESFFAWAKRFLEEGVPRNKFRNDMHTDFNNNRTTYSSLIIASTVQDLSTFESQILRCFSHPRVMDPKQSTTATSKLA</sequence>
<gene>
    <name evidence="1" type="ORF">FOZ63_000460</name>
</gene>
<reference evidence="1 2" key="1">
    <citation type="submission" date="2020-04" db="EMBL/GenBank/DDBJ databases">
        <title>Perkinsus olseni comparative genomics.</title>
        <authorList>
            <person name="Bogema D.R."/>
        </authorList>
    </citation>
    <scope>NUCLEOTIDE SEQUENCE [LARGE SCALE GENOMIC DNA]</scope>
    <source>
        <strain evidence="1 2">ATCC PRA-207</strain>
    </source>
</reference>
<keyword evidence="2" id="KW-1185">Reference proteome</keyword>
<name>A0A7J6SDH5_PEROL</name>
<evidence type="ECO:0000313" key="2">
    <source>
        <dbReference type="Proteomes" id="UP000553632"/>
    </source>
</evidence>
<accession>A0A7J6SDH5</accession>
<dbReference type="Proteomes" id="UP000553632">
    <property type="component" value="Unassembled WGS sequence"/>
</dbReference>
<comment type="caution">
    <text evidence="1">The sequence shown here is derived from an EMBL/GenBank/DDBJ whole genome shotgun (WGS) entry which is preliminary data.</text>
</comment>
<evidence type="ECO:0000313" key="1">
    <source>
        <dbReference type="EMBL" id="KAF4730989.1"/>
    </source>
</evidence>
<proteinExistence type="predicted"/>
<dbReference type="EMBL" id="JABANO010018961">
    <property type="protein sequence ID" value="KAF4730989.1"/>
    <property type="molecule type" value="Genomic_DNA"/>
</dbReference>
<organism evidence="1 2">
    <name type="scientific">Perkinsus olseni</name>
    <name type="common">Perkinsus atlanticus</name>
    <dbReference type="NCBI Taxonomy" id="32597"/>
    <lineage>
        <taxon>Eukaryota</taxon>
        <taxon>Sar</taxon>
        <taxon>Alveolata</taxon>
        <taxon>Perkinsozoa</taxon>
        <taxon>Perkinsea</taxon>
        <taxon>Perkinsida</taxon>
        <taxon>Perkinsidae</taxon>
        <taxon>Perkinsus</taxon>
    </lineage>
</organism>
<dbReference type="AlphaFoldDB" id="A0A7J6SDH5"/>